<proteinExistence type="inferred from homology"/>
<dbReference type="SUPFAM" id="SSF56112">
    <property type="entry name" value="Protein kinase-like (PK-like)"/>
    <property type="match status" value="1"/>
</dbReference>
<keyword evidence="3" id="KW-0547">Nucleotide-binding</keyword>
<dbReference type="EMBL" id="JAQQLF010000010">
    <property type="protein sequence ID" value="MDC7717490.1"/>
    <property type="molecule type" value="Genomic_DNA"/>
</dbReference>
<dbReference type="Pfam" id="PF03109">
    <property type="entry name" value="ABC1"/>
    <property type="match status" value="1"/>
</dbReference>
<evidence type="ECO:0000313" key="6">
    <source>
        <dbReference type="EMBL" id="MDC7717490.1"/>
    </source>
</evidence>
<dbReference type="GO" id="GO:0016301">
    <property type="term" value="F:kinase activity"/>
    <property type="evidence" value="ECO:0007669"/>
    <property type="project" value="UniProtKB-KW"/>
</dbReference>
<keyword evidence="6" id="KW-0418">Kinase</keyword>
<evidence type="ECO:0000256" key="4">
    <source>
        <dbReference type="ARBA" id="ARBA00022840"/>
    </source>
</evidence>
<dbReference type="PANTHER" id="PTHR43851">
    <property type="match status" value="1"/>
</dbReference>
<reference evidence="6 7" key="1">
    <citation type="submission" date="2023-01" db="EMBL/GenBank/DDBJ databases">
        <title>Novel species of the genus Vogesella isolated from rivers.</title>
        <authorList>
            <person name="Lu H."/>
        </authorList>
    </citation>
    <scope>NUCLEOTIDE SEQUENCE [LARGE SCALE GENOMIC DNA]</scope>
    <source>
        <strain evidence="6 7">DC21W</strain>
    </source>
</reference>
<dbReference type="RefSeq" id="WP_272751802.1">
    <property type="nucleotide sequence ID" value="NZ_JAQQLF010000010.1"/>
</dbReference>
<gene>
    <name evidence="6" type="ORF">PQU95_09725</name>
</gene>
<evidence type="ECO:0000313" key="7">
    <source>
        <dbReference type="Proteomes" id="UP001219956"/>
    </source>
</evidence>
<evidence type="ECO:0000256" key="3">
    <source>
        <dbReference type="ARBA" id="ARBA00022741"/>
    </source>
</evidence>
<keyword evidence="7" id="KW-1185">Reference proteome</keyword>
<dbReference type="InterPro" id="IPR004147">
    <property type="entry name" value="ABC1_dom"/>
</dbReference>
<dbReference type="PANTHER" id="PTHR43851:SF3">
    <property type="entry name" value="COENZYME Q8"/>
    <property type="match status" value="1"/>
</dbReference>
<dbReference type="InterPro" id="IPR011009">
    <property type="entry name" value="Kinase-like_dom_sf"/>
</dbReference>
<keyword evidence="2" id="KW-0808">Transferase</keyword>
<accession>A0ABT5IY66</accession>
<feature type="domain" description="ABC1 atypical kinase-like" evidence="5">
    <location>
        <begin position="98"/>
        <end position="337"/>
    </location>
</feature>
<keyword evidence="4" id="KW-0067">ATP-binding</keyword>
<sequence>MTDNAKSRAVPVGRLSRLARLGSLAGGIAGGMVAEGARRLASGQRPQWQDLLLTPANAARFAHQLSQMRGAAMKMGQLLSMDAGELLPPALRDILATLREDAHTMPLSQLADVLEQEWGDDWQTRFKRFSFQPVAAASIGQVHRAELASGETLAIKVQYPGVARSIDSDVDNVASLLRLSGLLPPGFDLATLLTEAKRQLHQEADYQQEAANLQHYRQLLAGHADLLLPQTVPELCTPRILAMNFIDSVPITTLQQAPQAERDRIATLLFDLLLREIFDFACLQSDPNFANYRYQPDSGQLVLLDFGATRRLAADTVQHYHRLLLAAQAQDRQALGEAATALGYFPQQVSARHYDEVMAIFLLACEPLRHAGAYDFGRSTLAARMRDAGWAMRHERDAWHTPPVDALFLHRKVAGLYLLAARLQARVDIAALFARYAL</sequence>
<protein>
    <submittedName>
        <fullName evidence="6">AarF/ABC1/UbiB kinase family protein</fullName>
    </submittedName>
</protein>
<dbReference type="InterPro" id="IPR034646">
    <property type="entry name" value="ADCK3_dom"/>
</dbReference>
<comment type="similarity">
    <text evidence="1">Belongs to the protein kinase superfamily. ADCK protein kinase family.</text>
</comment>
<dbReference type="CDD" id="cd13970">
    <property type="entry name" value="ABC1_ADCK3"/>
    <property type="match status" value="1"/>
</dbReference>
<dbReference type="Proteomes" id="UP001219956">
    <property type="component" value="Unassembled WGS sequence"/>
</dbReference>
<evidence type="ECO:0000256" key="1">
    <source>
        <dbReference type="ARBA" id="ARBA00009670"/>
    </source>
</evidence>
<name>A0ABT5IY66_9NEIS</name>
<evidence type="ECO:0000259" key="5">
    <source>
        <dbReference type="Pfam" id="PF03109"/>
    </source>
</evidence>
<evidence type="ECO:0000256" key="2">
    <source>
        <dbReference type="ARBA" id="ARBA00022679"/>
    </source>
</evidence>
<comment type="caution">
    <text evidence="6">The sequence shown here is derived from an EMBL/GenBank/DDBJ whole genome shotgun (WGS) entry which is preliminary data.</text>
</comment>
<organism evidence="6 7">
    <name type="scientific">Vogesella aquatica</name>
    <dbReference type="NCBI Taxonomy" id="2984206"/>
    <lineage>
        <taxon>Bacteria</taxon>
        <taxon>Pseudomonadati</taxon>
        <taxon>Pseudomonadota</taxon>
        <taxon>Betaproteobacteria</taxon>
        <taxon>Neisseriales</taxon>
        <taxon>Chromobacteriaceae</taxon>
        <taxon>Vogesella</taxon>
    </lineage>
</organism>
<dbReference type="InterPro" id="IPR051409">
    <property type="entry name" value="Atypical_kinase_ADCK"/>
</dbReference>